<gene>
    <name evidence="5" type="ORF">IFM89_034523</name>
</gene>
<dbReference type="Proteomes" id="UP000631114">
    <property type="component" value="Unassembled WGS sequence"/>
</dbReference>
<dbReference type="InterPro" id="IPR011009">
    <property type="entry name" value="Kinase-like_dom_sf"/>
</dbReference>
<organism evidence="5 6">
    <name type="scientific">Coptis chinensis</name>
    <dbReference type="NCBI Taxonomy" id="261450"/>
    <lineage>
        <taxon>Eukaryota</taxon>
        <taxon>Viridiplantae</taxon>
        <taxon>Streptophyta</taxon>
        <taxon>Embryophyta</taxon>
        <taxon>Tracheophyta</taxon>
        <taxon>Spermatophyta</taxon>
        <taxon>Magnoliopsida</taxon>
        <taxon>Ranunculales</taxon>
        <taxon>Ranunculaceae</taxon>
        <taxon>Coptidoideae</taxon>
        <taxon>Coptis</taxon>
    </lineage>
</organism>
<evidence type="ECO:0000256" key="2">
    <source>
        <dbReference type="ARBA" id="ARBA00022768"/>
    </source>
</evidence>
<dbReference type="Gene3D" id="1.10.510.10">
    <property type="entry name" value="Transferase(Phosphotransferase) domain 1"/>
    <property type="match status" value="1"/>
</dbReference>
<keyword evidence="6" id="KW-1185">Reference proteome</keyword>
<dbReference type="SUPFAM" id="SSF56112">
    <property type="entry name" value="Protein kinase-like (PK-like)"/>
    <property type="match status" value="1"/>
</dbReference>
<evidence type="ECO:0000313" key="5">
    <source>
        <dbReference type="EMBL" id="KAF9603190.1"/>
    </source>
</evidence>
<keyword evidence="3" id="KW-0648">Protein biosynthesis</keyword>
<accession>A0A835LQ11</accession>
<evidence type="ECO:0000313" key="6">
    <source>
        <dbReference type="Proteomes" id="UP000631114"/>
    </source>
</evidence>
<proteinExistence type="predicted"/>
<dbReference type="Gene3D" id="3.30.70.240">
    <property type="match status" value="1"/>
</dbReference>
<dbReference type="AlphaFoldDB" id="A0A835LQ11"/>
<dbReference type="PANTHER" id="PTHR42908:SF10">
    <property type="entry name" value="EUKARYOTIC TRANSLATION ELONGATION FACTOR 2"/>
    <property type="match status" value="1"/>
</dbReference>
<dbReference type="InterPro" id="IPR035647">
    <property type="entry name" value="EFG_III/V"/>
</dbReference>
<name>A0A835LQ11_9MAGN</name>
<protein>
    <recommendedName>
        <fullName evidence="4">DUF7477 domain-containing protein</fullName>
    </recommendedName>
</protein>
<dbReference type="OrthoDB" id="1685954at2759"/>
<dbReference type="InterPro" id="IPR055900">
    <property type="entry name" value="DUF7477"/>
</dbReference>
<dbReference type="GO" id="GO:0003924">
    <property type="term" value="F:GTPase activity"/>
    <property type="evidence" value="ECO:0007669"/>
    <property type="project" value="TreeGrafter"/>
</dbReference>
<evidence type="ECO:0000256" key="1">
    <source>
        <dbReference type="ARBA" id="ARBA00022490"/>
    </source>
</evidence>
<evidence type="ECO:0000259" key="4">
    <source>
        <dbReference type="Pfam" id="PF24289"/>
    </source>
</evidence>
<reference evidence="5 6" key="1">
    <citation type="submission" date="2020-10" db="EMBL/GenBank/DDBJ databases">
        <title>The Coptis chinensis genome and diversification of protoberbering-type alkaloids.</title>
        <authorList>
            <person name="Wang B."/>
            <person name="Shu S."/>
            <person name="Song C."/>
            <person name="Liu Y."/>
        </authorList>
    </citation>
    <scope>NUCLEOTIDE SEQUENCE [LARGE SCALE GENOMIC DNA]</scope>
    <source>
        <strain evidence="5">HL-2020</strain>
        <tissue evidence="5">Leaf</tissue>
    </source>
</reference>
<feature type="domain" description="DUF7477" evidence="4">
    <location>
        <begin position="191"/>
        <end position="235"/>
    </location>
</feature>
<sequence length="315" mass="35847">MESSIPYFGVLESPDFGVVEREVVEPTDFGESESRGGWVEKREEIVEKEQQNGETVLLGSMLNMINALTCSEEPYDMLVFMPTGRTAKRRDDLESLAYTLIFLHRGRLPWQGYQGDNKSFLVCKKKMATAPDMLCCFYPPPFKQFLQIVVNMKFDEESNYSKLILVFETLIGPNPAIRPINTDGAQKIIYQVGQKRGRLTAEEEDDGQPKKVRLGVPANQWISVYNARMPMKQRGGGQVIPTARTVIYASQITTKPRLLASIYMVEIQALEQALGDIYGVLNKKRGHVFEEMQRPHTPLYNIKAYLPVIWVLRST</sequence>
<dbReference type="GO" id="GO:0043022">
    <property type="term" value="F:ribosome binding"/>
    <property type="evidence" value="ECO:0007669"/>
    <property type="project" value="TreeGrafter"/>
</dbReference>
<dbReference type="GO" id="GO:1990904">
    <property type="term" value="C:ribonucleoprotein complex"/>
    <property type="evidence" value="ECO:0007669"/>
    <property type="project" value="TreeGrafter"/>
</dbReference>
<keyword evidence="1" id="KW-0963">Cytoplasm</keyword>
<evidence type="ECO:0000256" key="3">
    <source>
        <dbReference type="ARBA" id="ARBA00022917"/>
    </source>
</evidence>
<dbReference type="SUPFAM" id="SSF54980">
    <property type="entry name" value="EF-G C-terminal domain-like"/>
    <property type="match status" value="1"/>
</dbReference>
<dbReference type="GO" id="GO:0003746">
    <property type="term" value="F:translation elongation factor activity"/>
    <property type="evidence" value="ECO:0007669"/>
    <property type="project" value="UniProtKB-KW"/>
</dbReference>
<dbReference type="PANTHER" id="PTHR42908">
    <property type="entry name" value="TRANSLATION ELONGATION FACTOR-RELATED"/>
    <property type="match status" value="1"/>
</dbReference>
<dbReference type="GO" id="GO:0005829">
    <property type="term" value="C:cytosol"/>
    <property type="evidence" value="ECO:0007669"/>
    <property type="project" value="TreeGrafter"/>
</dbReference>
<dbReference type="Pfam" id="PF24289">
    <property type="entry name" value="DUF7477"/>
    <property type="match status" value="1"/>
</dbReference>
<dbReference type="EMBL" id="JADFTS010000006">
    <property type="protein sequence ID" value="KAF9603190.1"/>
    <property type="molecule type" value="Genomic_DNA"/>
</dbReference>
<comment type="caution">
    <text evidence="5">The sequence shown here is derived from an EMBL/GenBank/DDBJ whole genome shotgun (WGS) entry which is preliminary data.</text>
</comment>
<keyword evidence="2" id="KW-0251">Elongation factor</keyword>